<evidence type="ECO:0000256" key="2">
    <source>
        <dbReference type="ARBA" id="ARBA00023002"/>
    </source>
</evidence>
<proteinExistence type="predicted"/>
<dbReference type="InterPro" id="IPR036291">
    <property type="entry name" value="NAD(P)-bd_dom_sf"/>
</dbReference>
<dbReference type="InterPro" id="IPR013154">
    <property type="entry name" value="ADH-like_N"/>
</dbReference>
<gene>
    <name evidence="5" type="ORF">DO021_09270</name>
    <name evidence="4" type="ORF">EYB58_16520</name>
</gene>
<dbReference type="NCBIfam" id="TIGR02824">
    <property type="entry name" value="quinone_pig3"/>
    <property type="match status" value="1"/>
</dbReference>
<protein>
    <submittedName>
        <fullName evidence="5">NAD(P)H-quinone oxidoreductase</fullName>
    </submittedName>
</protein>
<dbReference type="InterPro" id="IPR014189">
    <property type="entry name" value="Quinone_OxRdtase_PIG3"/>
</dbReference>
<evidence type="ECO:0000256" key="1">
    <source>
        <dbReference type="ARBA" id="ARBA00022857"/>
    </source>
</evidence>
<dbReference type="InterPro" id="IPR011032">
    <property type="entry name" value="GroES-like_sf"/>
</dbReference>
<accession>A0A328FGU6</accession>
<dbReference type="OrthoDB" id="9785812at2"/>
<dbReference type="GO" id="GO:0070402">
    <property type="term" value="F:NADPH binding"/>
    <property type="evidence" value="ECO:0007669"/>
    <property type="project" value="TreeGrafter"/>
</dbReference>
<keyword evidence="2" id="KW-0560">Oxidoreductase</keyword>
<dbReference type="AlphaFoldDB" id="A0A328FGU6"/>
<sequence>MTSTLPEQMKVIEIIEPGGPEALSVGSRPLPQLKPEEVLIKVAATGINGPDMVQRKGLYPPPKGASDLLGLEIAGTIVAAGSDVNDWSVGDQVCALTNGGGYAEYCAVLAPHCLPIPKGLSLVEAAGIPETFFTVWSNVFMGAGLKEGETFLVHGGSGGIGSTAIMLAKAFGSKVYATDSPAERCEACKSFGADRVIDYNTEDFVEIVRNEVKGANVILDIVGGDYIARNIKAAAPDARIIQIAFNKGSKVEINLMPIMLKRLLYTGSTLRSRTDASKSEIAAQLREKVWPLIEAGKIKPAVHKTFPLEQAAEAHRLMESATHIGKIILEI</sequence>
<reference evidence="5 6" key="1">
    <citation type="submission" date="2018-06" db="EMBL/GenBank/DDBJ databases">
        <title>Complete Genome Sequence of Desulfobacter hydrogenophilus (DSM3380).</title>
        <authorList>
            <person name="Marietou A."/>
            <person name="Schreiber L."/>
            <person name="Marshall I."/>
            <person name="Jorgensen B."/>
        </authorList>
    </citation>
    <scope>NUCLEOTIDE SEQUENCE [LARGE SCALE GENOMIC DNA]</scope>
    <source>
        <strain evidence="5 6">DSM 3380</strain>
    </source>
</reference>
<dbReference type="SUPFAM" id="SSF51735">
    <property type="entry name" value="NAD(P)-binding Rossmann-fold domains"/>
    <property type="match status" value="1"/>
</dbReference>
<dbReference type="SMART" id="SM00829">
    <property type="entry name" value="PKS_ER"/>
    <property type="match status" value="1"/>
</dbReference>
<feature type="domain" description="Enoyl reductase (ER)" evidence="3">
    <location>
        <begin position="18"/>
        <end position="329"/>
    </location>
</feature>
<keyword evidence="7" id="KW-1185">Reference proteome</keyword>
<dbReference type="GO" id="GO:0016651">
    <property type="term" value="F:oxidoreductase activity, acting on NAD(P)H"/>
    <property type="evidence" value="ECO:0007669"/>
    <property type="project" value="TreeGrafter"/>
</dbReference>
<evidence type="ECO:0000313" key="4">
    <source>
        <dbReference type="EMBL" id="QBH14381.1"/>
    </source>
</evidence>
<dbReference type="RefSeq" id="WP_111955961.1">
    <property type="nucleotide sequence ID" value="NZ_CP036313.1"/>
</dbReference>
<dbReference type="Pfam" id="PF13602">
    <property type="entry name" value="ADH_zinc_N_2"/>
    <property type="match status" value="1"/>
</dbReference>
<dbReference type="Pfam" id="PF08240">
    <property type="entry name" value="ADH_N"/>
    <property type="match status" value="1"/>
</dbReference>
<dbReference type="Proteomes" id="UP000293902">
    <property type="component" value="Chromosome"/>
</dbReference>
<evidence type="ECO:0000259" key="3">
    <source>
        <dbReference type="SMART" id="SM00829"/>
    </source>
</evidence>
<dbReference type="Gene3D" id="3.40.50.720">
    <property type="entry name" value="NAD(P)-binding Rossmann-like Domain"/>
    <property type="match status" value="1"/>
</dbReference>
<reference evidence="4 7" key="2">
    <citation type="submission" date="2019-02" db="EMBL/GenBank/DDBJ databases">
        <title>Complete genome sequence of Desulfobacter hydrogenophilus AcRS1.</title>
        <authorList>
            <person name="Marietou A."/>
            <person name="Lund M.B."/>
            <person name="Marshall I.P.G."/>
            <person name="Schreiber L."/>
            <person name="Jorgensen B."/>
        </authorList>
    </citation>
    <scope>NUCLEOTIDE SEQUENCE [LARGE SCALE GENOMIC DNA]</scope>
    <source>
        <strain evidence="4 7">AcRS1</strain>
    </source>
</reference>
<dbReference type="Gene3D" id="3.90.180.10">
    <property type="entry name" value="Medium-chain alcohol dehydrogenases, catalytic domain"/>
    <property type="match status" value="1"/>
</dbReference>
<dbReference type="EMBL" id="QLNI01000016">
    <property type="protein sequence ID" value="RAM02293.1"/>
    <property type="molecule type" value="Genomic_DNA"/>
</dbReference>
<dbReference type="Proteomes" id="UP000248798">
    <property type="component" value="Unassembled WGS sequence"/>
</dbReference>
<evidence type="ECO:0000313" key="5">
    <source>
        <dbReference type="EMBL" id="RAM02293.1"/>
    </source>
</evidence>
<keyword evidence="1" id="KW-0521">NADP</keyword>
<organism evidence="5 6">
    <name type="scientific">Desulfobacter hydrogenophilus</name>
    <dbReference type="NCBI Taxonomy" id="2291"/>
    <lineage>
        <taxon>Bacteria</taxon>
        <taxon>Pseudomonadati</taxon>
        <taxon>Thermodesulfobacteriota</taxon>
        <taxon>Desulfobacteria</taxon>
        <taxon>Desulfobacterales</taxon>
        <taxon>Desulfobacteraceae</taxon>
        <taxon>Desulfobacter</taxon>
    </lineage>
</organism>
<dbReference type="EMBL" id="CP036313">
    <property type="protein sequence ID" value="QBH14381.1"/>
    <property type="molecule type" value="Genomic_DNA"/>
</dbReference>
<dbReference type="InterPro" id="IPR020843">
    <property type="entry name" value="ER"/>
</dbReference>
<dbReference type="SUPFAM" id="SSF50129">
    <property type="entry name" value="GroES-like"/>
    <property type="match status" value="1"/>
</dbReference>
<dbReference type="PANTHER" id="PTHR48106:SF8">
    <property type="entry name" value="OS02G0805600 PROTEIN"/>
    <property type="match status" value="1"/>
</dbReference>
<dbReference type="PANTHER" id="PTHR48106">
    <property type="entry name" value="QUINONE OXIDOREDUCTASE PIG3-RELATED"/>
    <property type="match status" value="1"/>
</dbReference>
<dbReference type="CDD" id="cd05276">
    <property type="entry name" value="p53_inducible_oxidoreductase"/>
    <property type="match status" value="1"/>
</dbReference>
<evidence type="ECO:0000313" key="7">
    <source>
        <dbReference type="Proteomes" id="UP000293902"/>
    </source>
</evidence>
<evidence type="ECO:0000313" key="6">
    <source>
        <dbReference type="Proteomes" id="UP000248798"/>
    </source>
</evidence>
<name>A0A328FGU6_9BACT</name>